<dbReference type="Proteomes" id="UP000183832">
    <property type="component" value="Unassembled WGS sequence"/>
</dbReference>
<dbReference type="GO" id="GO:0034472">
    <property type="term" value="P:snRNA 3'-end processing"/>
    <property type="evidence" value="ECO:0007669"/>
    <property type="project" value="TreeGrafter"/>
</dbReference>
<evidence type="ECO:0000259" key="1">
    <source>
        <dbReference type="Pfam" id="PF14837"/>
    </source>
</evidence>
<protein>
    <submittedName>
        <fullName evidence="3">CLUMA_CG002016, isoform A</fullName>
    </submittedName>
</protein>
<dbReference type="AlphaFoldDB" id="A0A1J1HJZ1"/>
<keyword evidence="4" id="KW-1185">Reference proteome</keyword>
<evidence type="ECO:0000313" key="3">
    <source>
        <dbReference type="EMBL" id="CRK88235.1"/>
    </source>
</evidence>
<reference evidence="3 4" key="1">
    <citation type="submission" date="2015-04" db="EMBL/GenBank/DDBJ databases">
        <authorList>
            <person name="Syromyatnikov M.Y."/>
            <person name="Popov V.N."/>
        </authorList>
    </citation>
    <scope>NUCLEOTIDE SEQUENCE [LARGE SCALE GENOMIC DNA]</scope>
</reference>
<dbReference type="PANTHER" id="PTHR31697:SF2">
    <property type="entry name" value="INTEGRATOR COMPLEX SUBUNIT 5"/>
    <property type="match status" value="1"/>
</dbReference>
<accession>A0A1J1HJZ1</accession>
<evidence type="ECO:0000259" key="2">
    <source>
        <dbReference type="Pfam" id="PF14838"/>
    </source>
</evidence>
<dbReference type="GO" id="GO:0032039">
    <property type="term" value="C:integrator complex"/>
    <property type="evidence" value="ECO:0007669"/>
    <property type="project" value="InterPro"/>
</dbReference>
<dbReference type="Pfam" id="PF14837">
    <property type="entry name" value="INTS5_N"/>
    <property type="match status" value="1"/>
</dbReference>
<proteinExistence type="predicted"/>
<feature type="domain" description="Integrator complex subunit 5 C-terminal" evidence="2">
    <location>
        <begin position="206"/>
        <end position="925"/>
    </location>
</feature>
<feature type="domain" description="Integrator complex subunit 5 N-terminal" evidence="1">
    <location>
        <begin position="6"/>
        <end position="197"/>
    </location>
</feature>
<name>A0A1J1HJZ1_9DIPT</name>
<dbReference type="Pfam" id="PF14838">
    <property type="entry name" value="INTS5_C"/>
    <property type="match status" value="1"/>
</dbReference>
<organism evidence="3 4">
    <name type="scientific">Clunio marinus</name>
    <dbReference type="NCBI Taxonomy" id="568069"/>
    <lineage>
        <taxon>Eukaryota</taxon>
        <taxon>Metazoa</taxon>
        <taxon>Ecdysozoa</taxon>
        <taxon>Arthropoda</taxon>
        <taxon>Hexapoda</taxon>
        <taxon>Insecta</taxon>
        <taxon>Pterygota</taxon>
        <taxon>Neoptera</taxon>
        <taxon>Endopterygota</taxon>
        <taxon>Diptera</taxon>
        <taxon>Nematocera</taxon>
        <taxon>Chironomoidea</taxon>
        <taxon>Chironomidae</taxon>
        <taxon>Clunio</taxon>
    </lineage>
</organism>
<sequence length="940" mass="108229">MNHPLLLEIQLFAVGKNTYHRDELPETTQMLVSKSLRLLEELPVLRDSIFDYYSNIFDVSIEKYVKMEKSNQSSTQNDNAIIMIKEGLEKLLMERSWAASFISQWSLSRLIKPSVEYAMKLNLDFKAACTLWLGCNAMRCLLDLCGLCFSKFDDNETKRYIYDLENVFADNRPNFDWCVAHLSSLFPLKFVSNILRMPSMFTSTFIQSTVTVLEYLSSTNERSLNMLLREIIEEALNGDQSDLKSKDYIPNLIQLSSRSEIYAQSILNVFLEFMQKDSEIFVDKLKRQALMRPLDYKPVELHKVLPDLILRTSKNGTKLLLMLADRFCYNNWCMELLELVLVKLQSLVFNDETCPLFNDIRRDHSWDILWNACSSDKKILQQTAVRLILLSSSERNPILYYKTIEKLIRTNTQVEMNSFNALIRLLDDPIGINDIPDVKIPISHIIQRLVIDVENRSNFNQSYFILKNFINLVTIEKSNQSQFLKRGIVTSSIQSSFRMLINIWEILLRKVMPDVETALITNNDSNENIAKRIKLENDEDDPMEIADLEEEKVYDTKDHIHMITNLIDILNNVGTLNMSDAIRCEKFTIKYFFWCLTETDEVTRVTVTNRCYNLLSKQCSGRKGIRSAALRDLLEGALFLYPNLFGAPIHVAGKSQIYHKKDESLLKLNQKQGISLNVSRSSILHSGVIGCGIPKVSQPWIPDGLENDVKNIFLKAIVACCINEDNSTITNNNKSLEGFCLLSHILVELVTTDVMYNGIAWPEEEFTRVTIERDLHIRRTFKNCPILWSIMGVLAMYKQPLYNCSVFLRAICASVMHHWRAKSTETINGNNSELMFFTVKLLELLSLGQLLPPPLNYLYIVVQHLEPNEIAYVLKECVWNYMVANGPAIVNPEGFEVNQPLPKGPPSEQFVDPLRNTMQKKLSTLGNLYYQMFILSPTSD</sequence>
<dbReference type="OrthoDB" id="69088at2759"/>
<evidence type="ECO:0000313" key="4">
    <source>
        <dbReference type="Proteomes" id="UP000183832"/>
    </source>
</evidence>
<gene>
    <name evidence="3" type="ORF">CLUMA_CG002016</name>
</gene>
<dbReference type="InterPro" id="IPR040316">
    <property type="entry name" value="INTS5"/>
</dbReference>
<dbReference type="InterPro" id="IPR029445">
    <property type="entry name" value="INTS5_N"/>
</dbReference>
<dbReference type="PANTHER" id="PTHR31697">
    <property type="entry name" value="INTEGRATOR COMPLEX SUBUNIT 5"/>
    <property type="match status" value="1"/>
</dbReference>
<dbReference type="InterPro" id="IPR029444">
    <property type="entry name" value="INTS5_C"/>
</dbReference>
<dbReference type="STRING" id="568069.A0A1J1HJZ1"/>
<dbReference type="EMBL" id="CVRI01000006">
    <property type="protein sequence ID" value="CRK88235.1"/>
    <property type="molecule type" value="Genomic_DNA"/>
</dbReference>